<dbReference type="Proteomes" id="UP001597185">
    <property type="component" value="Unassembled WGS sequence"/>
</dbReference>
<feature type="transmembrane region" description="Helical" evidence="2">
    <location>
        <begin position="270"/>
        <end position="291"/>
    </location>
</feature>
<organism evidence="3 4">
    <name type="scientific">Halorubrum laminariae</name>
    <dbReference type="NCBI Taxonomy" id="1433523"/>
    <lineage>
        <taxon>Archaea</taxon>
        <taxon>Methanobacteriati</taxon>
        <taxon>Methanobacteriota</taxon>
        <taxon>Stenosarchaea group</taxon>
        <taxon>Halobacteria</taxon>
        <taxon>Halobacteriales</taxon>
        <taxon>Haloferacaceae</taxon>
        <taxon>Halorubrum</taxon>
    </lineage>
</organism>
<reference evidence="3 4" key="1">
    <citation type="journal article" date="2019" name="Int. J. Syst. Evol. Microbiol.">
        <title>The Global Catalogue of Microorganisms (GCM) 10K type strain sequencing project: providing services to taxonomists for standard genome sequencing and annotation.</title>
        <authorList>
            <consortium name="The Broad Institute Genomics Platform"/>
            <consortium name="The Broad Institute Genome Sequencing Center for Infectious Disease"/>
            <person name="Wu L."/>
            <person name="Ma J."/>
        </authorList>
    </citation>
    <scope>NUCLEOTIDE SEQUENCE [LARGE SCALE GENOMIC DNA]</scope>
    <source>
        <strain evidence="3 4">CGMCC 1.12689</strain>
    </source>
</reference>
<feature type="compositionally biased region" description="Low complexity" evidence="1">
    <location>
        <begin position="83"/>
        <end position="94"/>
    </location>
</feature>
<name>A0ABD6BZ83_9EURY</name>
<evidence type="ECO:0000256" key="2">
    <source>
        <dbReference type="SAM" id="Phobius"/>
    </source>
</evidence>
<keyword evidence="2" id="KW-1133">Transmembrane helix</keyword>
<dbReference type="AlphaFoldDB" id="A0ABD6BZ83"/>
<protein>
    <submittedName>
        <fullName evidence="3">GIDE domain-containing protein</fullName>
    </submittedName>
</protein>
<accession>A0ABD6BZ83</accession>
<feature type="transmembrane region" description="Helical" evidence="2">
    <location>
        <begin position="20"/>
        <end position="39"/>
    </location>
</feature>
<evidence type="ECO:0000313" key="4">
    <source>
        <dbReference type="Proteomes" id="UP001597185"/>
    </source>
</evidence>
<keyword evidence="2" id="KW-0812">Transmembrane</keyword>
<dbReference type="RefSeq" id="WP_256416696.1">
    <property type="nucleotide sequence ID" value="NZ_JANHDL010000001.1"/>
</dbReference>
<keyword evidence="4" id="KW-1185">Reference proteome</keyword>
<proteinExistence type="predicted"/>
<evidence type="ECO:0000313" key="3">
    <source>
        <dbReference type="EMBL" id="MFD1569990.1"/>
    </source>
</evidence>
<feature type="region of interest" description="Disordered" evidence="1">
    <location>
        <begin position="69"/>
        <end position="102"/>
    </location>
</feature>
<keyword evidence="2" id="KW-0472">Membrane</keyword>
<sequence>MLALPHATVPHVLSQTAVNAVPILIGVAALAVGVAFLAYGVRGSVDAFRVVRATPTDPRSLRDDDRRVRLSGRAETVPDRTADGATADAGSADDGTADRDATLPAPFTDEACLCCAYDVSEYRSQGKGRSWVTIDSGEAGVPFRVASNGSAVRVDPAAADFVFSVDEETKLNAGERPPERIRRFTDAVAAVDETDTGYEFGPLTLGDDPRRRYRQRLLRPGDEVTVVGDAEVFPDAPVGEVKSMIAGGSPFVVGDAPARRTALRLVGRSVVPLVLGIVSLTVAAVALSPLLGGAPVSFLLPGAAA</sequence>
<comment type="caution">
    <text evidence="3">The sequence shown here is derived from an EMBL/GenBank/DDBJ whole genome shotgun (WGS) entry which is preliminary data.</text>
</comment>
<evidence type="ECO:0000256" key="1">
    <source>
        <dbReference type="SAM" id="MobiDB-lite"/>
    </source>
</evidence>
<gene>
    <name evidence="3" type="ORF">ACFR9T_05235</name>
</gene>
<dbReference type="EMBL" id="JBHUDB010000001">
    <property type="protein sequence ID" value="MFD1569990.1"/>
    <property type="molecule type" value="Genomic_DNA"/>
</dbReference>